<organism evidence="1 2">
    <name type="scientific">Sordaria macrospora</name>
    <dbReference type="NCBI Taxonomy" id="5147"/>
    <lineage>
        <taxon>Eukaryota</taxon>
        <taxon>Fungi</taxon>
        <taxon>Dikarya</taxon>
        <taxon>Ascomycota</taxon>
        <taxon>Pezizomycotina</taxon>
        <taxon>Sordariomycetes</taxon>
        <taxon>Sordariomycetidae</taxon>
        <taxon>Sordariales</taxon>
        <taxon>Sordariaceae</taxon>
        <taxon>Sordaria</taxon>
    </lineage>
</organism>
<dbReference type="Proteomes" id="UP000433876">
    <property type="component" value="Unassembled WGS sequence"/>
</dbReference>
<sequence length="162" mass="18092">MTAKNEVNETTITMLPQSASLFFTMLPPEIRDAIYRLALVIWSHEDTIGYYRYARVPCMALFKDGVKGPLLGMLLARKRAYHELPRDLLAGFSICITKRPAGDPMLFAPWTLSSGKPQLEKRKLGQKVAGIGAYGNMPLDKRRMLTIFIDEALEKGLNFGGG</sequence>
<comment type="caution">
    <text evidence="1">The sequence shown here is derived from an EMBL/GenBank/DDBJ whole genome shotgun (WGS) entry which is preliminary data.</text>
</comment>
<proteinExistence type="predicted"/>
<gene>
    <name evidence="1" type="ORF">SMACR_01175</name>
</gene>
<reference evidence="1 2" key="1">
    <citation type="submission" date="2017-07" db="EMBL/GenBank/DDBJ databases">
        <title>Genome sequence of the Sordaria macrospora wild type strain R19027.</title>
        <authorList>
            <person name="Nowrousian M."/>
            <person name="Teichert I."/>
            <person name="Kueck U."/>
        </authorList>
    </citation>
    <scope>NUCLEOTIDE SEQUENCE [LARGE SCALE GENOMIC DNA]</scope>
    <source>
        <strain evidence="1 2">R19027</strain>
        <tissue evidence="1">Mycelium</tissue>
    </source>
</reference>
<evidence type="ECO:0000313" key="2">
    <source>
        <dbReference type="Proteomes" id="UP000433876"/>
    </source>
</evidence>
<evidence type="ECO:0000313" key="1">
    <source>
        <dbReference type="EMBL" id="KAA8633147.1"/>
    </source>
</evidence>
<dbReference type="VEuPathDB" id="FungiDB:SMAC_01175"/>
<protein>
    <submittedName>
        <fullName evidence="1">Uncharacterized protein</fullName>
    </submittedName>
</protein>
<dbReference type="AlphaFoldDB" id="A0A8S8ZQN6"/>
<dbReference type="EMBL" id="NMPR01000042">
    <property type="protein sequence ID" value="KAA8633147.1"/>
    <property type="molecule type" value="Genomic_DNA"/>
</dbReference>
<accession>A0A8S8ZQN6</accession>
<name>A0A8S8ZQN6_SORMA</name>